<protein>
    <recommendedName>
        <fullName evidence="4">Reverse transcriptase zinc-binding domain-containing protein</fullName>
    </recommendedName>
</protein>
<accession>A0ABQ7DW87</accession>
<proteinExistence type="predicted"/>
<evidence type="ECO:0000313" key="3">
    <source>
        <dbReference type="Proteomes" id="UP000266723"/>
    </source>
</evidence>
<evidence type="ECO:0000313" key="2">
    <source>
        <dbReference type="EMBL" id="KAF3581802.1"/>
    </source>
</evidence>
<gene>
    <name evidence="2" type="ORF">DY000_02035270</name>
</gene>
<keyword evidence="3" id="KW-1185">Reference proteome</keyword>
<sequence>MKRSAPSPWTRVGTGSQDLSTWHVYVGYNSLANHTREDVSPRTTTAFDWIKDLWASECSPKLKVFVWSIIQASACNASPQGRHCKCGAPLKDEIHLATDDTFEAAVVRFRSTICLPPSGVPNTILPWICWSIWKDRNSLTFENKLSQPEEVTTKGLAWTREWNQAQSSKMNPQITNLQADRPGERIIEAPFSTSPPAERMRLGMQRGRKRA</sequence>
<name>A0ABQ7DW87_BRACR</name>
<organism evidence="2 3">
    <name type="scientific">Brassica cretica</name>
    <name type="common">Mustard</name>
    <dbReference type="NCBI Taxonomy" id="69181"/>
    <lineage>
        <taxon>Eukaryota</taxon>
        <taxon>Viridiplantae</taxon>
        <taxon>Streptophyta</taxon>
        <taxon>Embryophyta</taxon>
        <taxon>Tracheophyta</taxon>
        <taxon>Spermatophyta</taxon>
        <taxon>Magnoliopsida</taxon>
        <taxon>eudicotyledons</taxon>
        <taxon>Gunneridae</taxon>
        <taxon>Pentapetalae</taxon>
        <taxon>rosids</taxon>
        <taxon>malvids</taxon>
        <taxon>Brassicales</taxon>
        <taxon>Brassicaceae</taxon>
        <taxon>Brassiceae</taxon>
        <taxon>Brassica</taxon>
    </lineage>
</organism>
<comment type="caution">
    <text evidence="2">The sequence shown here is derived from an EMBL/GenBank/DDBJ whole genome shotgun (WGS) entry which is preliminary data.</text>
</comment>
<reference evidence="2 3" key="1">
    <citation type="journal article" date="2020" name="BMC Genomics">
        <title>Intraspecific diversification of the crop wild relative Brassica cretica Lam. using demographic model selection.</title>
        <authorList>
            <person name="Kioukis A."/>
            <person name="Michalopoulou V.A."/>
            <person name="Briers L."/>
            <person name="Pirintsos S."/>
            <person name="Studholme D.J."/>
            <person name="Pavlidis P."/>
            <person name="Sarris P.F."/>
        </authorList>
    </citation>
    <scope>NUCLEOTIDE SEQUENCE [LARGE SCALE GENOMIC DNA]</scope>
    <source>
        <strain evidence="3">cv. PFS-1207/04</strain>
    </source>
</reference>
<evidence type="ECO:0000256" key="1">
    <source>
        <dbReference type="SAM" id="MobiDB-lite"/>
    </source>
</evidence>
<dbReference type="Proteomes" id="UP000266723">
    <property type="component" value="Unassembled WGS sequence"/>
</dbReference>
<dbReference type="EMBL" id="QGKV02000649">
    <property type="protein sequence ID" value="KAF3581802.1"/>
    <property type="molecule type" value="Genomic_DNA"/>
</dbReference>
<evidence type="ECO:0008006" key="4">
    <source>
        <dbReference type="Google" id="ProtNLM"/>
    </source>
</evidence>
<feature type="region of interest" description="Disordered" evidence="1">
    <location>
        <begin position="176"/>
        <end position="211"/>
    </location>
</feature>